<sequence>MRRRLPALVTEAQDEPRTHRPLVERTGTREYVVAPIVADSVVVGLLHADRPTKTDTLSELDRDLLRLFADGVGLCIERADLNERAEHQRSILAEACAAAVGSLPTLGGVPELQLGAPPQRQGVQVAGGHERGRPEQHRESTRLARLTVREREVLALLASGATNAQLADRLTVAESTIKSHVKHILHKLGAANRAAAISCYLRDTRIDERWPR</sequence>
<accession>A0ABX3TD00</accession>
<dbReference type="EMBL" id="MVIL01000560">
    <property type="protein sequence ID" value="ORB76681.1"/>
    <property type="molecule type" value="Genomic_DNA"/>
</dbReference>
<organism evidence="5 6">
    <name type="scientific">Mycobacterium timonense</name>
    <dbReference type="NCBI Taxonomy" id="701043"/>
    <lineage>
        <taxon>Bacteria</taxon>
        <taxon>Bacillati</taxon>
        <taxon>Actinomycetota</taxon>
        <taxon>Actinomycetes</taxon>
        <taxon>Mycobacteriales</taxon>
        <taxon>Mycobacteriaceae</taxon>
        <taxon>Mycobacterium</taxon>
        <taxon>Mycobacterium avium complex (MAC)</taxon>
    </lineage>
</organism>
<feature type="domain" description="HTH luxR-type" evidence="4">
    <location>
        <begin position="139"/>
        <end position="204"/>
    </location>
</feature>
<evidence type="ECO:0000256" key="2">
    <source>
        <dbReference type="ARBA" id="ARBA00023125"/>
    </source>
</evidence>
<dbReference type="SUPFAM" id="SSF55781">
    <property type="entry name" value="GAF domain-like"/>
    <property type="match status" value="1"/>
</dbReference>
<protein>
    <recommendedName>
        <fullName evidence="4">HTH luxR-type domain-containing protein</fullName>
    </recommendedName>
</protein>
<evidence type="ECO:0000259" key="4">
    <source>
        <dbReference type="PROSITE" id="PS50043"/>
    </source>
</evidence>
<dbReference type="InterPro" id="IPR000792">
    <property type="entry name" value="Tscrpt_reg_LuxR_C"/>
</dbReference>
<dbReference type="InterPro" id="IPR016032">
    <property type="entry name" value="Sig_transdc_resp-reg_C-effctor"/>
</dbReference>
<dbReference type="Proteomes" id="UP000192847">
    <property type="component" value="Unassembled WGS sequence"/>
</dbReference>
<dbReference type="CDD" id="cd06170">
    <property type="entry name" value="LuxR_C_like"/>
    <property type="match status" value="1"/>
</dbReference>
<comment type="caution">
    <text evidence="5">The sequence shown here is derived from an EMBL/GenBank/DDBJ whole genome shotgun (WGS) entry which is preliminary data.</text>
</comment>
<dbReference type="Pfam" id="PF00196">
    <property type="entry name" value="GerE"/>
    <property type="match status" value="1"/>
</dbReference>
<dbReference type="PROSITE" id="PS50043">
    <property type="entry name" value="HTH_LUXR_2"/>
    <property type="match status" value="1"/>
</dbReference>
<reference evidence="5 6" key="1">
    <citation type="submission" date="2017-02" db="EMBL/GenBank/DDBJ databases">
        <title>The new phylogeny of genus Mycobacterium.</title>
        <authorList>
            <person name="Tortoli E."/>
            <person name="Trovato A."/>
            <person name="Cirillo D.M."/>
        </authorList>
    </citation>
    <scope>NUCLEOTIDE SEQUENCE [LARGE SCALE GENOMIC DNA]</scope>
    <source>
        <strain evidence="5 6">CCUG 56329</strain>
    </source>
</reference>
<dbReference type="Gene3D" id="3.30.450.40">
    <property type="match status" value="1"/>
</dbReference>
<dbReference type="PANTHER" id="PTHR44688:SF16">
    <property type="entry name" value="DNA-BINDING TRANSCRIPTIONAL ACTIVATOR DEVR_DOSR"/>
    <property type="match status" value="1"/>
</dbReference>
<dbReference type="Pfam" id="PF01590">
    <property type="entry name" value="GAF"/>
    <property type="match status" value="1"/>
</dbReference>
<dbReference type="PANTHER" id="PTHR44688">
    <property type="entry name" value="DNA-BINDING TRANSCRIPTIONAL ACTIVATOR DEVR_DOSR"/>
    <property type="match status" value="1"/>
</dbReference>
<gene>
    <name evidence="5" type="ORF">BST46_28745</name>
</gene>
<keyword evidence="2" id="KW-0238">DNA-binding</keyword>
<dbReference type="SUPFAM" id="SSF46894">
    <property type="entry name" value="C-terminal effector domain of the bipartite response regulators"/>
    <property type="match status" value="1"/>
</dbReference>
<evidence type="ECO:0000256" key="1">
    <source>
        <dbReference type="ARBA" id="ARBA00023015"/>
    </source>
</evidence>
<proteinExistence type="predicted"/>
<keyword evidence="1" id="KW-0805">Transcription regulation</keyword>
<dbReference type="InterPro" id="IPR036388">
    <property type="entry name" value="WH-like_DNA-bd_sf"/>
</dbReference>
<dbReference type="PRINTS" id="PR00038">
    <property type="entry name" value="HTHLUXR"/>
</dbReference>
<dbReference type="InterPro" id="IPR003018">
    <property type="entry name" value="GAF"/>
</dbReference>
<keyword evidence="6" id="KW-1185">Reference proteome</keyword>
<evidence type="ECO:0000313" key="6">
    <source>
        <dbReference type="Proteomes" id="UP000192847"/>
    </source>
</evidence>
<name>A0ABX3TD00_9MYCO</name>
<keyword evidence="3" id="KW-0804">Transcription</keyword>
<dbReference type="Gene3D" id="1.10.10.10">
    <property type="entry name" value="Winged helix-like DNA-binding domain superfamily/Winged helix DNA-binding domain"/>
    <property type="match status" value="1"/>
</dbReference>
<dbReference type="SMART" id="SM00421">
    <property type="entry name" value="HTH_LUXR"/>
    <property type="match status" value="1"/>
</dbReference>
<evidence type="ECO:0000313" key="5">
    <source>
        <dbReference type="EMBL" id="ORB76681.1"/>
    </source>
</evidence>
<dbReference type="InterPro" id="IPR029016">
    <property type="entry name" value="GAF-like_dom_sf"/>
</dbReference>
<evidence type="ECO:0000256" key="3">
    <source>
        <dbReference type="ARBA" id="ARBA00023163"/>
    </source>
</evidence>